<keyword evidence="5 15" id="KW-0479">Metal-binding</keyword>
<dbReference type="GO" id="GO:0005506">
    <property type="term" value="F:iron ion binding"/>
    <property type="evidence" value="ECO:0007669"/>
    <property type="project" value="InterPro"/>
</dbReference>
<feature type="binding site" description="axial binding residue" evidence="15">
    <location>
        <position position="460"/>
    </location>
    <ligand>
        <name>heme</name>
        <dbReference type="ChEBI" id="CHEBI:30413"/>
    </ligand>
    <ligandPart>
        <name>Fe</name>
        <dbReference type="ChEBI" id="CHEBI:18248"/>
    </ligandPart>
</feature>
<organism evidence="18 19">
    <name type="scientific">Oldenlandia corymbosa var. corymbosa</name>
    <dbReference type="NCBI Taxonomy" id="529605"/>
    <lineage>
        <taxon>Eukaryota</taxon>
        <taxon>Viridiplantae</taxon>
        <taxon>Streptophyta</taxon>
        <taxon>Embryophyta</taxon>
        <taxon>Tracheophyta</taxon>
        <taxon>Spermatophyta</taxon>
        <taxon>Magnoliopsida</taxon>
        <taxon>eudicotyledons</taxon>
        <taxon>Gunneridae</taxon>
        <taxon>Pentapetalae</taxon>
        <taxon>asterids</taxon>
        <taxon>lamiids</taxon>
        <taxon>Gentianales</taxon>
        <taxon>Rubiaceae</taxon>
        <taxon>Rubioideae</taxon>
        <taxon>Spermacoceae</taxon>
        <taxon>Hedyotis-Oldenlandia complex</taxon>
        <taxon>Oldenlandia</taxon>
    </lineage>
</organism>
<evidence type="ECO:0000256" key="15">
    <source>
        <dbReference type="PIRSR" id="PIRSR602401-1"/>
    </source>
</evidence>
<evidence type="ECO:0000256" key="8">
    <source>
        <dbReference type="ARBA" id="ARBA00023002"/>
    </source>
</evidence>
<dbReference type="InterPro" id="IPR017972">
    <property type="entry name" value="Cyt_P450_CS"/>
</dbReference>
<dbReference type="AlphaFoldDB" id="A0AAV1EAK3"/>
<dbReference type="InterPro" id="IPR002401">
    <property type="entry name" value="Cyt_P450_E_grp-I"/>
</dbReference>
<keyword evidence="9 15" id="KW-0408">Iron</keyword>
<keyword evidence="11 17" id="KW-0472">Membrane</keyword>
<evidence type="ECO:0000256" key="6">
    <source>
        <dbReference type="ARBA" id="ARBA00022805"/>
    </source>
</evidence>
<dbReference type="Gene3D" id="1.10.630.10">
    <property type="entry name" value="Cytochrome P450"/>
    <property type="match status" value="1"/>
</dbReference>
<dbReference type="PANTHER" id="PTHR47283:SF1">
    <property type="entry name" value="ENT-KAURENE OXIDASE, CHLOROPLASTIC"/>
    <property type="match status" value="1"/>
</dbReference>
<dbReference type="GO" id="GO:0020037">
    <property type="term" value="F:heme binding"/>
    <property type="evidence" value="ECO:0007669"/>
    <property type="project" value="InterPro"/>
</dbReference>
<evidence type="ECO:0000256" key="9">
    <source>
        <dbReference type="ARBA" id="ARBA00023004"/>
    </source>
</evidence>
<dbReference type="EC" id="1.14.14.86" evidence="14"/>
<keyword evidence="8 16" id="KW-0560">Oxidoreductase</keyword>
<dbReference type="InterPro" id="IPR044225">
    <property type="entry name" value="KO_chloroplastic"/>
</dbReference>
<evidence type="ECO:0000256" key="1">
    <source>
        <dbReference type="ARBA" id="ARBA00001971"/>
    </source>
</evidence>
<dbReference type="GO" id="GO:0010241">
    <property type="term" value="P:ent-kaurene oxidation to kaurenoic acid"/>
    <property type="evidence" value="ECO:0007669"/>
    <property type="project" value="InterPro"/>
</dbReference>
<evidence type="ECO:0000256" key="13">
    <source>
        <dbReference type="ARBA" id="ARBA00058795"/>
    </source>
</evidence>
<evidence type="ECO:0000256" key="2">
    <source>
        <dbReference type="ARBA" id="ARBA00010617"/>
    </source>
</evidence>
<proteinExistence type="inferred from homology"/>
<gene>
    <name evidence="18" type="ORF">OLC1_LOCUS22870</name>
</gene>
<dbReference type="GO" id="GO:0052615">
    <property type="term" value="F:ent-kaurene oxidase activity"/>
    <property type="evidence" value="ECO:0007669"/>
    <property type="project" value="UniProtKB-EC"/>
</dbReference>
<dbReference type="InterPro" id="IPR036396">
    <property type="entry name" value="Cyt_P450_sf"/>
</dbReference>
<keyword evidence="6" id="KW-1002">Plastid outer membrane</keyword>
<keyword evidence="6" id="KW-0934">Plastid</keyword>
<sequence length="514" mass="58264">MALMEAILNVPALPSAVAVGGPAVAIGGLSLWLIKAYADDQRRKASSNLPPVPEVPGLPVIGNLLQLKEKKPHRTFTKWAETYGPIYSIKTGANKMVVLNSNEVVKEATVTRYSSISTRKLSNALKILTSGKSIVAMSDYDEFYKVAKKILLTSTLGTNAQKRHRVHRDLLVENICKEFHSSCQTSLEPVNFRDIFLSELFSLSLKETLGKDVESIYVEELGTTVSREELLKILVHDQMEGALEVDWRDFFPYLRWIPNKSFENRIQLMDKRRTVAMKALIEDHKKHFEPGQELKCYLDFLLTEGKEFTERQILMLSWETIIESSDTTLVVTEWAMYELAKNPEKQERLYRDIQNVCGVNKITEENLCQLPYLAAIFHETLRYHSPVPVVPLRYVHEDTELGGYHIPAGTEIALNLYGCNMDKSVWENPNEWKPERFLDGQSDHMELHKTAAFGGGKRVCAGALQAMLISCVSIARLVQEFEWGLAEGEKDNVDTIGLTNQKLRPLRAIIKPRT</sequence>
<feature type="transmembrane region" description="Helical" evidence="17">
    <location>
        <begin position="12"/>
        <end position="34"/>
    </location>
</feature>
<dbReference type="GO" id="GO:0009707">
    <property type="term" value="C:chloroplast outer membrane"/>
    <property type="evidence" value="ECO:0007669"/>
    <property type="project" value="UniProtKB-SubCell"/>
</dbReference>
<dbReference type="SUPFAM" id="SSF48264">
    <property type="entry name" value="Cytochrome P450"/>
    <property type="match status" value="1"/>
</dbReference>
<evidence type="ECO:0000256" key="5">
    <source>
        <dbReference type="ARBA" id="ARBA00022723"/>
    </source>
</evidence>
<keyword evidence="19" id="KW-1185">Reference proteome</keyword>
<dbReference type="Pfam" id="PF00067">
    <property type="entry name" value="p450"/>
    <property type="match status" value="1"/>
</dbReference>
<evidence type="ECO:0000313" key="19">
    <source>
        <dbReference type="Proteomes" id="UP001161247"/>
    </source>
</evidence>
<dbReference type="GO" id="GO:0016709">
    <property type="term" value="F:oxidoreductase activity, acting on paired donors, with incorporation or reduction of molecular oxygen, NAD(P)H as one donor, and incorporation of one atom of oxygen"/>
    <property type="evidence" value="ECO:0007669"/>
    <property type="project" value="TreeGrafter"/>
</dbReference>
<keyword evidence="10 16" id="KW-0503">Monooxygenase</keyword>
<accession>A0AAV1EAK3</accession>
<evidence type="ECO:0000256" key="3">
    <source>
        <dbReference type="ARBA" id="ARBA00022617"/>
    </source>
</evidence>
<evidence type="ECO:0000256" key="16">
    <source>
        <dbReference type="RuleBase" id="RU000461"/>
    </source>
</evidence>
<evidence type="ECO:0000256" key="11">
    <source>
        <dbReference type="ARBA" id="ARBA00023136"/>
    </source>
</evidence>
<evidence type="ECO:0000256" key="10">
    <source>
        <dbReference type="ARBA" id="ARBA00023033"/>
    </source>
</evidence>
<comment type="function">
    <text evidence="13">Catalyzes three successive oxidations of the 4-methyl group of ent-kaurene giving kaurenoic acid, a key step in gibberellins (GAs) biosynthesis. GAs, which are involved many processes, including stem elongation, play a central role in plant development.</text>
</comment>
<dbReference type="PRINTS" id="PR00463">
    <property type="entry name" value="EP450I"/>
</dbReference>
<protein>
    <recommendedName>
        <fullName evidence="14">ent-kaurene monooxygenase</fullName>
        <ecNumber evidence="14">1.14.14.86</ecNumber>
    </recommendedName>
</protein>
<comment type="similarity">
    <text evidence="2 16">Belongs to the cytochrome P450 family.</text>
</comment>
<keyword evidence="7 17" id="KW-1133">Transmembrane helix</keyword>
<reference evidence="18" key="1">
    <citation type="submission" date="2023-03" db="EMBL/GenBank/DDBJ databases">
        <authorList>
            <person name="Julca I."/>
        </authorList>
    </citation>
    <scope>NUCLEOTIDE SEQUENCE</scope>
</reference>
<evidence type="ECO:0000256" key="14">
    <source>
        <dbReference type="ARBA" id="ARBA00066565"/>
    </source>
</evidence>
<dbReference type="Proteomes" id="UP001161247">
    <property type="component" value="Chromosome 8"/>
</dbReference>
<comment type="subcellular location">
    <subcellularLocation>
        <location evidence="12">Plastid</location>
        <location evidence="12">Chloroplast outer membrane</location>
        <topology evidence="12">Single-pass membrane protein</topology>
    </subcellularLocation>
</comment>
<evidence type="ECO:0000256" key="12">
    <source>
        <dbReference type="ARBA" id="ARBA00023766"/>
    </source>
</evidence>
<keyword evidence="4 17" id="KW-0812">Transmembrane</keyword>
<dbReference type="PANTHER" id="PTHR47283">
    <property type="entry name" value="ENT-KAURENE OXIDASE, CHLOROPLASTIC"/>
    <property type="match status" value="1"/>
</dbReference>
<evidence type="ECO:0000256" key="7">
    <source>
        <dbReference type="ARBA" id="ARBA00022989"/>
    </source>
</evidence>
<dbReference type="GO" id="GO:0009686">
    <property type="term" value="P:gibberellin biosynthetic process"/>
    <property type="evidence" value="ECO:0007669"/>
    <property type="project" value="InterPro"/>
</dbReference>
<name>A0AAV1EAK3_OLDCO</name>
<comment type="cofactor">
    <cofactor evidence="1 15">
        <name>heme</name>
        <dbReference type="ChEBI" id="CHEBI:30413"/>
    </cofactor>
</comment>
<dbReference type="FunFam" id="1.10.630.10:FF:000062">
    <property type="entry name" value="Ent-kaurene oxidase 2"/>
    <property type="match status" value="1"/>
</dbReference>
<keyword evidence="3 15" id="KW-0349">Heme</keyword>
<evidence type="ECO:0000256" key="17">
    <source>
        <dbReference type="SAM" id="Phobius"/>
    </source>
</evidence>
<dbReference type="GO" id="GO:0005783">
    <property type="term" value="C:endoplasmic reticulum"/>
    <property type="evidence" value="ECO:0007669"/>
    <property type="project" value="TreeGrafter"/>
</dbReference>
<dbReference type="EMBL" id="OX459125">
    <property type="protein sequence ID" value="CAI9116618.1"/>
    <property type="molecule type" value="Genomic_DNA"/>
</dbReference>
<dbReference type="CDD" id="cd11075">
    <property type="entry name" value="CYP77_89"/>
    <property type="match status" value="1"/>
</dbReference>
<dbReference type="InterPro" id="IPR001128">
    <property type="entry name" value="Cyt_P450"/>
</dbReference>
<evidence type="ECO:0000256" key="4">
    <source>
        <dbReference type="ARBA" id="ARBA00022692"/>
    </source>
</evidence>
<evidence type="ECO:0000313" key="18">
    <source>
        <dbReference type="EMBL" id="CAI9116618.1"/>
    </source>
</evidence>
<dbReference type="PROSITE" id="PS00086">
    <property type="entry name" value="CYTOCHROME_P450"/>
    <property type="match status" value="1"/>
</dbReference>